<dbReference type="AlphaFoldDB" id="A0A7J6X707"/>
<accession>A0A7J6X707</accession>
<name>A0A7J6X707_THATH</name>
<organism evidence="1 2">
    <name type="scientific">Thalictrum thalictroides</name>
    <name type="common">Rue-anemone</name>
    <name type="synonym">Anemone thalictroides</name>
    <dbReference type="NCBI Taxonomy" id="46969"/>
    <lineage>
        <taxon>Eukaryota</taxon>
        <taxon>Viridiplantae</taxon>
        <taxon>Streptophyta</taxon>
        <taxon>Embryophyta</taxon>
        <taxon>Tracheophyta</taxon>
        <taxon>Spermatophyta</taxon>
        <taxon>Magnoliopsida</taxon>
        <taxon>Ranunculales</taxon>
        <taxon>Ranunculaceae</taxon>
        <taxon>Thalictroideae</taxon>
        <taxon>Thalictrum</taxon>
    </lineage>
</organism>
<evidence type="ECO:0000313" key="2">
    <source>
        <dbReference type="Proteomes" id="UP000554482"/>
    </source>
</evidence>
<dbReference type="Proteomes" id="UP000554482">
    <property type="component" value="Unassembled WGS sequence"/>
</dbReference>
<comment type="caution">
    <text evidence="1">The sequence shown here is derived from an EMBL/GenBank/DDBJ whole genome shotgun (WGS) entry which is preliminary data.</text>
</comment>
<dbReference type="EMBL" id="JABWDY010005145">
    <property type="protein sequence ID" value="KAF5204668.1"/>
    <property type="molecule type" value="Genomic_DNA"/>
</dbReference>
<keyword evidence="2" id="KW-1185">Reference proteome</keyword>
<evidence type="ECO:0000313" key="1">
    <source>
        <dbReference type="EMBL" id="KAF5204668.1"/>
    </source>
</evidence>
<sequence>MDFSNPCVSTKESGPFAWMSSCEGTSHFSTASLAHIAQGSVKDEKVVPSGLGRGIGVLFCKLRKL</sequence>
<gene>
    <name evidence="1" type="ORF">FRX31_005749</name>
</gene>
<reference evidence="1 2" key="1">
    <citation type="submission" date="2020-06" db="EMBL/GenBank/DDBJ databases">
        <title>Transcriptomic and genomic resources for Thalictrum thalictroides and T. hernandezii: Facilitating candidate gene discovery in an emerging model plant lineage.</title>
        <authorList>
            <person name="Arias T."/>
            <person name="Riano-Pachon D.M."/>
            <person name="Di Stilio V.S."/>
        </authorList>
    </citation>
    <scope>NUCLEOTIDE SEQUENCE [LARGE SCALE GENOMIC DNA]</scope>
    <source>
        <strain evidence="2">cv. WT478/WT964</strain>
        <tissue evidence="1">Leaves</tissue>
    </source>
</reference>
<protein>
    <submittedName>
        <fullName evidence="1">Uncharacterized protein</fullName>
    </submittedName>
</protein>
<proteinExistence type="predicted"/>